<feature type="transmembrane region" description="Helical" evidence="1">
    <location>
        <begin position="181"/>
        <end position="209"/>
    </location>
</feature>
<sequence length="298" mass="34582">MITVGPSGLGKRLLSQGLPSQRATVQKYVLDPVKLIAIPITNKRIFLYHKHSSEILNMNSRIVRYETKVTEKARKVWSKLENSPREINQKLVRMVNTQLDKTPWIEDSLNTVPSEGYILKTVMENQEARNLTYREWFKNVDKLDVRPVCMYYPQSVMTECAVREQLKSMCDYGLSYHKKQMWLSILGIPLTLPVVLVPIVPNVPGFYLLYRAYRNFKAFCGAKHLKSLVENKNHKLVFSDLPQYSDILRGEDKAPGEHLVLNEKNLERVLDTLQIHELRGPLEKAVLQERQRLDGHRD</sequence>
<keyword evidence="3" id="KW-1185">Reference proteome</keyword>
<dbReference type="GO" id="GO:0005743">
    <property type="term" value="C:mitochondrial inner membrane"/>
    <property type="evidence" value="ECO:0007669"/>
    <property type="project" value="TreeGrafter"/>
</dbReference>
<keyword evidence="1" id="KW-0472">Membrane</keyword>
<accession>A0A0P1KSZ1</accession>
<dbReference type="GO" id="GO:1902600">
    <property type="term" value="P:proton transmembrane transport"/>
    <property type="evidence" value="ECO:0007669"/>
    <property type="project" value="TreeGrafter"/>
</dbReference>
<dbReference type="EMBL" id="LN890539">
    <property type="protein sequence ID" value="CUS23106.1"/>
    <property type="molecule type" value="Genomic_DNA"/>
</dbReference>
<evidence type="ECO:0000256" key="1">
    <source>
        <dbReference type="SAM" id="Phobius"/>
    </source>
</evidence>
<dbReference type="AlphaFoldDB" id="A0A0P1KSZ1"/>
<proteinExistence type="predicted"/>
<dbReference type="PANTHER" id="PTHR28062">
    <property type="entry name" value="K+-H+ EXCHANGE-LIKE PROTEIN"/>
    <property type="match status" value="1"/>
</dbReference>
<dbReference type="PANTHER" id="PTHR28062:SF1">
    <property type="entry name" value="TRANSMEMBRANE PROTEIN"/>
    <property type="match status" value="1"/>
</dbReference>
<dbReference type="Pfam" id="PF10173">
    <property type="entry name" value="Mit_KHE1"/>
    <property type="match status" value="1"/>
</dbReference>
<keyword evidence="1" id="KW-1133">Transmembrane helix</keyword>
<dbReference type="InterPro" id="IPR018786">
    <property type="entry name" value="Mit_KHE1"/>
</dbReference>
<evidence type="ECO:0000313" key="2">
    <source>
        <dbReference type="EMBL" id="CUS23106.1"/>
    </source>
</evidence>
<gene>
    <name evidence="2" type="ORF">LAQU0_S08e02256g</name>
</gene>
<evidence type="ECO:0000313" key="3">
    <source>
        <dbReference type="Proteomes" id="UP000236544"/>
    </source>
</evidence>
<reference evidence="3" key="1">
    <citation type="submission" date="2015-10" db="EMBL/GenBank/DDBJ databases">
        <authorList>
            <person name="Devillers H."/>
        </authorList>
    </citation>
    <scope>NUCLEOTIDE SEQUENCE [LARGE SCALE GENOMIC DNA]</scope>
</reference>
<protein>
    <submittedName>
        <fullName evidence="2">LAQU0S08e02256g1_1</fullName>
    </submittedName>
</protein>
<dbReference type="GO" id="GO:0006813">
    <property type="term" value="P:potassium ion transport"/>
    <property type="evidence" value="ECO:0007669"/>
    <property type="project" value="TreeGrafter"/>
</dbReference>
<dbReference type="OrthoDB" id="5562676at2759"/>
<keyword evidence="1" id="KW-0812">Transmembrane</keyword>
<dbReference type="Proteomes" id="UP000236544">
    <property type="component" value="Unassembled WGS sequence"/>
</dbReference>
<name>A0A0P1KSZ1_9SACH</name>
<organism evidence="2 3">
    <name type="scientific">Lachancea quebecensis</name>
    <dbReference type="NCBI Taxonomy" id="1654605"/>
    <lineage>
        <taxon>Eukaryota</taxon>
        <taxon>Fungi</taxon>
        <taxon>Dikarya</taxon>
        <taxon>Ascomycota</taxon>
        <taxon>Saccharomycotina</taxon>
        <taxon>Saccharomycetes</taxon>
        <taxon>Saccharomycetales</taxon>
        <taxon>Saccharomycetaceae</taxon>
        <taxon>Lachancea</taxon>
    </lineage>
</organism>